<evidence type="ECO:0000313" key="1">
    <source>
        <dbReference type="EMBL" id="EMD31949.1"/>
    </source>
</evidence>
<evidence type="ECO:0000313" key="2">
    <source>
        <dbReference type="Proteomes" id="UP000016930"/>
    </source>
</evidence>
<gene>
    <name evidence="1" type="ORF">CERSUDRAFT_69037</name>
</gene>
<name>M2P970_CERS8</name>
<dbReference type="AlphaFoldDB" id="M2P970"/>
<dbReference type="HOGENOM" id="CLU_2687590_0_0_1"/>
<keyword evidence="2" id="KW-1185">Reference proteome</keyword>
<dbReference type="Proteomes" id="UP000016930">
    <property type="component" value="Unassembled WGS sequence"/>
</dbReference>
<accession>M2P970</accession>
<dbReference type="EMBL" id="KB445814">
    <property type="protein sequence ID" value="EMD31949.1"/>
    <property type="molecule type" value="Genomic_DNA"/>
</dbReference>
<organism evidence="1 2">
    <name type="scientific">Ceriporiopsis subvermispora (strain B)</name>
    <name type="common">White-rot fungus</name>
    <name type="synonym">Gelatoporia subvermispora</name>
    <dbReference type="NCBI Taxonomy" id="914234"/>
    <lineage>
        <taxon>Eukaryota</taxon>
        <taxon>Fungi</taxon>
        <taxon>Dikarya</taxon>
        <taxon>Basidiomycota</taxon>
        <taxon>Agaricomycotina</taxon>
        <taxon>Agaricomycetes</taxon>
        <taxon>Polyporales</taxon>
        <taxon>Gelatoporiaceae</taxon>
        <taxon>Gelatoporia</taxon>
    </lineage>
</organism>
<sequence>MTQRTKKARTVVQNKTRANPKAKTVIAMKKPVMKTVEKVTHPPEYREKVQIGKLGKTCRALRRLVQPRSEIGLL</sequence>
<protein>
    <submittedName>
        <fullName evidence="1">Uncharacterized protein</fullName>
    </submittedName>
</protein>
<reference evidence="1 2" key="1">
    <citation type="journal article" date="2012" name="Proc. Natl. Acad. Sci. U.S.A.">
        <title>Comparative genomics of Ceriporiopsis subvermispora and Phanerochaete chrysosporium provide insight into selective ligninolysis.</title>
        <authorList>
            <person name="Fernandez-Fueyo E."/>
            <person name="Ruiz-Duenas F.J."/>
            <person name="Ferreira P."/>
            <person name="Floudas D."/>
            <person name="Hibbett D.S."/>
            <person name="Canessa P."/>
            <person name="Larrondo L.F."/>
            <person name="James T.Y."/>
            <person name="Seelenfreund D."/>
            <person name="Lobos S."/>
            <person name="Polanco R."/>
            <person name="Tello M."/>
            <person name="Honda Y."/>
            <person name="Watanabe T."/>
            <person name="Watanabe T."/>
            <person name="Ryu J.S."/>
            <person name="Kubicek C.P."/>
            <person name="Schmoll M."/>
            <person name="Gaskell J."/>
            <person name="Hammel K.E."/>
            <person name="St John F.J."/>
            <person name="Vanden Wymelenberg A."/>
            <person name="Sabat G."/>
            <person name="Splinter BonDurant S."/>
            <person name="Syed K."/>
            <person name="Yadav J.S."/>
            <person name="Doddapaneni H."/>
            <person name="Subramanian V."/>
            <person name="Lavin J.L."/>
            <person name="Oguiza J.A."/>
            <person name="Perez G."/>
            <person name="Pisabarro A.G."/>
            <person name="Ramirez L."/>
            <person name="Santoyo F."/>
            <person name="Master E."/>
            <person name="Coutinho P.M."/>
            <person name="Henrissat B."/>
            <person name="Lombard V."/>
            <person name="Magnuson J.K."/>
            <person name="Kuees U."/>
            <person name="Hori C."/>
            <person name="Igarashi K."/>
            <person name="Samejima M."/>
            <person name="Held B.W."/>
            <person name="Barry K.W."/>
            <person name="LaButti K.M."/>
            <person name="Lapidus A."/>
            <person name="Lindquist E.A."/>
            <person name="Lucas S.M."/>
            <person name="Riley R."/>
            <person name="Salamov A.A."/>
            <person name="Hoffmeister D."/>
            <person name="Schwenk D."/>
            <person name="Hadar Y."/>
            <person name="Yarden O."/>
            <person name="de Vries R.P."/>
            <person name="Wiebenga A."/>
            <person name="Stenlid J."/>
            <person name="Eastwood D."/>
            <person name="Grigoriev I.V."/>
            <person name="Berka R.M."/>
            <person name="Blanchette R.A."/>
            <person name="Kersten P."/>
            <person name="Martinez A.T."/>
            <person name="Vicuna R."/>
            <person name="Cullen D."/>
        </authorList>
    </citation>
    <scope>NUCLEOTIDE SEQUENCE [LARGE SCALE GENOMIC DNA]</scope>
    <source>
        <strain evidence="1 2">B</strain>
    </source>
</reference>
<proteinExistence type="predicted"/>